<proteinExistence type="predicted"/>
<keyword evidence="3" id="KW-1185">Reference proteome</keyword>
<dbReference type="Proteomes" id="UP000240535">
    <property type="component" value="Unassembled WGS sequence"/>
</dbReference>
<keyword evidence="1" id="KW-0472">Membrane</keyword>
<gene>
    <name evidence="2" type="ORF">CQ405_03145</name>
</gene>
<evidence type="ECO:0000313" key="3">
    <source>
        <dbReference type="Proteomes" id="UP000240535"/>
    </source>
</evidence>
<accession>A0A2P8R2P9</accession>
<protein>
    <submittedName>
        <fullName evidence="2">Uncharacterized protein</fullName>
    </submittedName>
</protein>
<dbReference type="OrthoDB" id="10013396at2"/>
<dbReference type="EMBL" id="PDHH01000002">
    <property type="protein sequence ID" value="PSM52738.1"/>
    <property type="molecule type" value="Genomic_DNA"/>
</dbReference>
<evidence type="ECO:0000313" key="2">
    <source>
        <dbReference type="EMBL" id="PSM52738.1"/>
    </source>
</evidence>
<dbReference type="AlphaFoldDB" id="A0A2P8R2P9"/>
<keyword evidence="1" id="KW-1133">Transmembrane helix</keyword>
<name>A0A2P8R2P9_9BACT</name>
<evidence type="ECO:0000256" key="1">
    <source>
        <dbReference type="SAM" id="Phobius"/>
    </source>
</evidence>
<sequence>MGLNNDKVSLLNTLYKEQYRLKLVIVYLFASGFNFILIILILINLKMGSSLVFNITAYMFLMTIYYKFVFKQTKDGGFYRVFLFNSLSKFNRKIDDEVKILLKENSAKNIRSKL</sequence>
<organism evidence="2 3">
    <name type="scientific">Campylobacter blaseri</name>
    <dbReference type="NCBI Taxonomy" id="2042961"/>
    <lineage>
        <taxon>Bacteria</taxon>
        <taxon>Pseudomonadati</taxon>
        <taxon>Campylobacterota</taxon>
        <taxon>Epsilonproteobacteria</taxon>
        <taxon>Campylobacterales</taxon>
        <taxon>Campylobacteraceae</taxon>
        <taxon>Campylobacter</taxon>
    </lineage>
</organism>
<feature type="transmembrane region" description="Helical" evidence="1">
    <location>
        <begin position="51"/>
        <end position="70"/>
    </location>
</feature>
<dbReference type="RefSeq" id="WP_106870529.1">
    <property type="nucleotide sequence ID" value="NZ_CP053841.1"/>
</dbReference>
<keyword evidence="1" id="KW-0812">Transmembrane</keyword>
<feature type="transmembrane region" description="Helical" evidence="1">
    <location>
        <begin position="21"/>
        <end position="45"/>
    </location>
</feature>
<comment type="caution">
    <text evidence="2">The sequence shown here is derived from an EMBL/GenBank/DDBJ whole genome shotgun (WGS) entry which is preliminary data.</text>
</comment>
<reference evidence="3" key="1">
    <citation type="submission" date="2017-10" db="EMBL/GenBank/DDBJ databases">
        <title>Campylobacter species from seals.</title>
        <authorList>
            <person name="Gilbert M.J."/>
            <person name="Zomer A.L."/>
            <person name="Timmerman A.J."/>
            <person name="Duim B."/>
            <person name="Wagenaar J.A."/>
        </authorList>
    </citation>
    <scope>NUCLEOTIDE SEQUENCE [LARGE SCALE GENOMIC DNA]</scope>
    <source>
        <strain evidence="3">17S00004-5</strain>
    </source>
</reference>